<feature type="transmembrane region" description="Helical" evidence="5">
    <location>
        <begin position="6"/>
        <end position="30"/>
    </location>
</feature>
<evidence type="ECO:0000313" key="6">
    <source>
        <dbReference type="EMBL" id="EHL73402.1"/>
    </source>
</evidence>
<dbReference type="PATRIC" id="fig|665952.3.peg.3378"/>
<dbReference type="InterPro" id="IPR003810">
    <property type="entry name" value="Mntp/YtaF"/>
</dbReference>
<evidence type="ECO:0000256" key="1">
    <source>
        <dbReference type="ARBA" id="ARBA00022475"/>
    </source>
</evidence>
<feature type="transmembrane region" description="Helical" evidence="5">
    <location>
        <begin position="137"/>
        <end position="156"/>
    </location>
</feature>
<evidence type="ECO:0000313" key="7">
    <source>
        <dbReference type="Proteomes" id="UP000011747"/>
    </source>
</evidence>
<evidence type="ECO:0000256" key="3">
    <source>
        <dbReference type="ARBA" id="ARBA00022989"/>
    </source>
</evidence>
<dbReference type="Pfam" id="PF02659">
    <property type="entry name" value="Mntp"/>
    <property type="match status" value="1"/>
</dbReference>
<organism evidence="6 7">
    <name type="scientific">Bacillus smithii 7_3_47FAA</name>
    <dbReference type="NCBI Taxonomy" id="665952"/>
    <lineage>
        <taxon>Bacteria</taxon>
        <taxon>Bacillati</taxon>
        <taxon>Bacillota</taxon>
        <taxon>Bacilli</taxon>
        <taxon>Bacillales</taxon>
        <taxon>Bacillaceae</taxon>
        <taxon>Bacillus</taxon>
    </lineage>
</organism>
<proteinExistence type="predicted"/>
<keyword evidence="1" id="KW-1003">Cell membrane</keyword>
<comment type="caution">
    <text evidence="6">The sequence shown here is derived from an EMBL/GenBank/DDBJ whole genome shotgun (WGS) entry which is preliminary data.</text>
</comment>
<dbReference type="AlphaFoldDB" id="G9QQ88"/>
<dbReference type="EMBL" id="ACWF01000158">
    <property type="protein sequence ID" value="EHL73402.1"/>
    <property type="molecule type" value="Genomic_DNA"/>
</dbReference>
<sequence>MDWFTLFIIINLIGISSNLDNTTVGIAYGLKKIRFPFWINFIVNLIGFVTALVGVYLGSFISRYISSEEAAWVSFSVLCSIGLFIVYSEYGHQLIFGKKQHIKIQNLGIRQGIFLGFTLSFSNIITGFGAAISNHLFIWPTVISITIWGIITIWLGNKIGKGTISKLLGKYSSLVSGLLFILVAFYQIL</sequence>
<keyword evidence="2 5" id="KW-0812">Transmembrane</keyword>
<feature type="transmembrane region" description="Helical" evidence="5">
    <location>
        <begin position="70"/>
        <end position="91"/>
    </location>
</feature>
<dbReference type="HOGENOM" id="CLU_094526_2_1_9"/>
<dbReference type="Proteomes" id="UP000011747">
    <property type="component" value="Unassembled WGS sequence"/>
</dbReference>
<evidence type="ECO:0000256" key="2">
    <source>
        <dbReference type="ARBA" id="ARBA00022692"/>
    </source>
</evidence>
<reference evidence="6 7" key="1">
    <citation type="submission" date="2011-09" db="EMBL/GenBank/DDBJ databases">
        <title>The Genome Sequence of Bacillus smithii 7_3_47FAA.</title>
        <authorList>
            <consortium name="The Broad Institute Genome Sequencing Platform"/>
            <person name="Earl A."/>
            <person name="Ward D."/>
            <person name="Feldgarden M."/>
            <person name="Gevers D."/>
            <person name="Daigneault M."/>
            <person name="Strauss J."/>
            <person name="Allen-Vercoe E."/>
            <person name="Young S.K."/>
            <person name="Zeng Q."/>
            <person name="Gargeya S."/>
            <person name="Fitzgerald M."/>
            <person name="Haas B."/>
            <person name="Abouelleil A."/>
            <person name="Alvarado L."/>
            <person name="Arachchi H.M."/>
            <person name="Berlin A."/>
            <person name="Brown A."/>
            <person name="Chapman S.B."/>
            <person name="Chen Z."/>
            <person name="Dunbar C."/>
            <person name="Freedman E."/>
            <person name="Gearin G."/>
            <person name="Goldberg J."/>
            <person name="Griggs A."/>
            <person name="Gujja S."/>
            <person name="Heiman D."/>
            <person name="Howarth C."/>
            <person name="Larson L."/>
            <person name="Lui A."/>
            <person name="MacDonald P.J.P."/>
            <person name="Montmayeur A."/>
            <person name="Murphy C."/>
            <person name="Neiman D."/>
            <person name="Pearson M."/>
            <person name="Priest M."/>
            <person name="Roberts A."/>
            <person name="Saif S."/>
            <person name="Shea T."/>
            <person name="Shenoy N."/>
            <person name="Sisk P."/>
            <person name="Stolte C."/>
            <person name="Sykes S."/>
            <person name="Wortman J."/>
            <person name="Nusbaum C."/>
            <person name="Birren B."/>
        </authorList>
    </citation>
    <scope>NUCLEOTIDE SEQUENCE [LARGE SCALE GENOMIC DNA]</scope>
    <source>
        <strain evidence="6 7">7_3_47FAA</strain>
    </source>
</reference>
<evidence type="ECO:0000256" key="4">
    <source>
        <dbReference type="ARBA" id="ARBA00023136"/>
    </source>
</evidence>
<feature type="transmembrane region" description="Helical" evidence="5">
    <location>
        <begin position="37"/>
        <end position="58"/>
    </location>
</feature>
<dbReference type="PANTHER" id="PTHR35529:SF2">
    <property type="entry name" value="SPORULATION PROTEIN YTAF-RELATED"/>
    <property type="match status" value="1"/>
</dbReference>
<protein>
    <recommendedName>
        <fullName evidence="8">Sporulation protein YtaF</fullName>
    </recommendedName>
</protein>
<accession>G9QQ88</accession>
<evidence type="ECO:0000256" key="5">
    <source>
        <dbReference type="SAM" id="Phobius"/>
    </source>
</evidence>
<keyword evidence="3 5" id="KW-1133">Transmembrane helix</keyword>
<evidence type="ECO:0008006" key="8">
    <source>
        <dbReference type="Google" id="ProtNLM"/>
    </source>
</evidence>
<keyword evidence="7" id="KW-1185">Reference proteome</keyword>
<feature type="transmembrane region" description="Helical" evidence="5">
    <location>
        <begin position="168"/>
        <end position="188"/>
    </location>
</feature>
<dbReference type="RefSeq" id="WP_003355554.1">
    <property type="nucleotide sequence ID" value="NZ_JH414764.1"/>
</dbReference>
<feature type="transmembrane region" description="Helical" evidence="5">
    <location>
        <begin position="112"/>
        <end position="131"/>
    </location>
</feature>
<gene>
    <name evidence="6" type="ORF">HMPREF1015_00455</name>
</gene>
<dbReference type="PANTHER" id="PTHR35529">
    <property type="entry name" value="MANGANESE EFFLUX PUMP MNTP-RELATED"/>
    <property type="match status" value="1"/>
</dbReference>
<name>G9QQ88_9BACI</name>
<keyword evidence="4 5" id="KW-0472">Membrane</keyword>